<dbReference type="OrthoDB" id="463567at2"/>
<evidence type="ECO:0000256" key="1">
    <source>
        <dbReference type="SAM" id="MobiDB-lite"/>
    </source>
</evidence>
<feature type="compositionally biased region" description="Low complexity" evidence="1">
    <location>
        <begin position="185"/>
        <end position="196"/>
    </location>
</feature>
<dbReference type="RefSeq" id="WP_015180634.1">
    <property type="nucleotide sequence ID" value="NC_019738.1"/>
</dbReference>
<organism evidence="2 3">
    <name type="scientific">Allocoleopsis franciscana PCC 7113</name>
    <dbReference type="NCBI Taxonomy" id="1173027"/>
    <lineage>
        <taxon>Bacteria</taxon>
        <taxon>Bacillati</taxon>
        <taxon>Cyanobacteriota</taxon>
        <taxon>Cyanophyceae</taxon>
        <taxon>Coleofasciculales</taxon>
        <taxon>Coleofasciculaceae</taxon>
        <taxon>Allocoleopsis</taxon>
        <taxon>Allocoleopsis franciscana</taxon>
    </lineage>
</organism>
<evidence type="ECO:0000313" key="3">
    <source>
        <dbReference type="Proteomes" id="UP000010471"/>
    </source>
</evidence>
<reference evidence="2 3" key="1">
    <citation type="submission" date="2012-06" db="EMBL/GenBank/DDBJ databases">
        <title>Finished chromosome of genome of Microcoleus sp. PCC 7113.</title>
        <authorList>
            <consortium name="US DOE Joint Genome Institute"/>
            <person name="Gugger M."/>
            <person name="Coursin T."/>
            <person name="Rippka R."/>
            <person name="Tandeau De Marsac N."/>
            <person name="Huntemann M."/>
            <person name="Wei C.-L."/>
            <person name="Han J."/>
            <person name="Detter J.C."/>
            <person name="Han C."/>
            <person name="Tapia R."/>
            <person name="Chen A."/>
            <person name="Kyrpides N."/>
            <person name="Mavromatis K."/>
            <person name="Markowitz V."/>
            <person name="Szeto E."/>
            <person name="Ivanova N."/>
            <person name="Pagani I."/>
            <person name="Pati A."/>
            <person name="Goodwin L."/>
            <person name="Nordberg H.P."/>
            <person name="Cantor M.N."/>
            <person name="Hua S.X."/>
            <person name="Woyke T."/>
            <person name="Kerfeld C.A."/>
        </authorList>
    </citation>
    <scope>NUCLEOTIDE SEQUENCE [LARGE SCALE GENOMIC DNA]</scope>
    <source>
        <strain evidence="2 3">PCC 7113</strain>
    </source>
</reference>
<dbReference type="eggNOG" id="ENOG5031KNS">
    <property type="taxonomic scope" value="Bacteria"/>
</dbReference>
<gene>
    <name evidence="2" type="ORF">Mic7113_0553</name>
</gene>
<evidence type="ECO:0000313" key="2">
    <source>
        <dbReference type="EMBL" id="AFZ16470.1"/>
    </source>
</evidence>
<dbReference type="KEGG" id="mic:Mic7113_0553"/>
<name>K9W7V4_9CYAN</name>
<keyword evidence="3" id="KW-1185">Reference proteome</keyword>
<feature type="compositionally biased region" description="Pro residues" evidence="1">
    <location>
        <begin position="172"/>
        <end position="184"/>
    </location>
</feature>
<dbReference type="STRING" id="1173027.Mic7113_0553"/>
<sequence>MRFRLTLGLTIATFTGICLIVGTAKVRDPGVFKWMGVQPAAAQFSIPQDAWRRVYEQLPNLPLENQYVSKETGKIDENNTLISRFMRYHIFVKRRPSIYRLDWKLSLADYLGAHNYLVESQYPSADTLRENPMESDRKAMEKLTRAERDALVNVLVSLFNPNSAQQSAPSPRETPTPAPPPPTSASPSTTPSLPKPGDAQLLMP</sequence>
<protein>
    <submittedName>
        <fullName evidence="2">Uncharacterized protein</fullName>
    </submittedName>
</protein>
<dbReference type="EMBL" id="CP003630">
    <property type="protein sequence ID" value="AFZ16470.1"/>
    <property type="molecule type" value="Genomic_DNA"/>
</dbReference>
<dbReference type="AlphaFoldDB" id="K9W7V4"/>
<accession>K9W7V4</accession>
<dbReference type="HOGENOM" id="CLU_099780_0_0_3"/>
<dbReference type="Proteomes" id="UP000010471">
    <property type="component" value="Chromosome"/>
</dbReference>
<proteinExistence type="predicted"/>
<feature type="region of interest" description="Disordered" evidence="1">
    <location>
        <begin position="161"/>
        <end position="204"/>
    </location>
</feature>